<organism evidence="2 3">
    <name type="scientific">Nocardioides panzhihuensis</name>
    <dbReference type="NCBI Taxonomy" id="860243"/>
    <lineage>
        <taxon>Bacteria</taxon>
        <taxon>Bacillati</taxon>
        <taxon>Actinomycetota</taxon>
        <taxon>Actinomycetes</taxon>
        <taxon>Propionibacteriales</taxon>
        <taxon>Nocardioidaceae</taxon>
        <taxon>Nocardioides</taxon>
    </lineage>
</organism>
<evidence type="ECO:0000259" key="1">
    <source>
        <dbReference type="Pfam" id="PF21321"/>
    </source>
</evidence>
<dbReference type="AlphaFoldDB" id="A0A7Z0DRD7"/>
<dbReference type="InterPro" id="IPR048708">
    <property type="entry name" value="VapB45-like_HTH"/>
</dbReference>
<dbReference type="InterPro" id="IPR007367">
    <property type="entry name" value="DUF433"/>
</dbReference>
<keyword evidence="3" id="KW-1185">Reference proteome</keyword>
<dbReference type="Pfam" id="PF04255">
    <property type="entry name" value="DUF433"/>
    <property type="match status" value="1"/>
</dbReference>
<protein>
    <submittedName>
        <fullName evidence="2">Uncharacterized protein (DUF433 family)</fullName>
    </submittedName>
</protein>
<accession>A0A7Z0DRD7</accession>
<name>A0A7Z0DRD7_9ACTN</name>
<proteinExistence type="predicted"/>
<reference evidence="2 3" key="1">
    <citation type="submission" date="2020-07" db="EMBL/GenBank/DDBJ databases">
        <title>Sequencing the genomes of 1000 actinobacteria strains.</title>
        <authorList>
            <person name="Klenk H.-P."/>
        </authorList>
    </citation>
    <scope>NUCLEOTIDE SEQUENCE [LARGE SCALE GENOMIC DNA]</scope>
    <source>
        <strain evidence="2 3">DSM 26487</strain>
    </source>
</reference>
<feature type="domain" description="Putative antitoxin VapB45-like DNA-binding HTH" evidence="1">
    <location>
        <begin position="9"/>
        <end position="77"/>
    </location>
</feature>
<evidence type="ECO:0000313" key="3">
    <source>
        <dbReference type="Proteomes" id="UP000564496"/>
    </source>
</evidence>
<sequence>MTADIYTTPLLTARETARYLGMPESTLDRWLLPRGAAPLVHAVEPERRGWPRVPFVGVIEAYVLRALRDARMPLAAVDRAAELVREEFGDPYALARQRIATDGVDLFVRLADETSLVRARDRQHAIPEVLHEHLRLIEWASDGAPRRLHLRTFPEAADVIIDPRFGWGAPVLGAKKVRVADIVGLWKAGERIADVADEYDLDVGVVEDIIRAATPPAAAA</sequence>
<dbReference type="Pfam" id="PF21321">
    <property type="entry name" value="HTH_66"/>
    <property type="match status" value="1"/>
</dbReference>
<dbReference type="Proteomes" id="UP000564496">
    <property type="component" value="Unassembled WGS sequence"/>
</dbReference>
<dbReference type="RefSeq" id="WP_179660178.1">
    <property type="nucleotide sequence ID" value="NZ_JACBZR010000001.1"/>
</dbReference>
<dbReference type="EMBL" id="JACBZR010000001">
    <property type="protein sequence ID" value="NYI79936.1"/>
    <property type="molecule type" value="Genomic_DNA"/>
</dbReference>
<comment type="caution">
    <text evidence="2">The sequence shown here is derived from an EMBL/GenBank/DDBJ whole genome shotgun (WGS) entry which is preliminary data.</text>
</comment>
<evidence type="ECO:0000313" key="2">
    <source>
        <dbReference type="EMBL" id="NYI79936.1"/>
    </source>
</evidence>
<gene>
    <name evidence="2" type="ORF">BJ988_004584</name>
</gene>